<protein>
    <submittedName>
        <fullName evidence="1">Uncharacterized protein</fullName>
    </submittedName>
</protein>
<keyword evidence="2" id="KW-1185">Reference proteome</keyword>
<dbReference type="Proteomes" id="UP000032142">
    <property type="component" value="Unassembled WGS sequence"/>
</dbReference>
<proteinExistence type="predicted"/>
<evidence type="ECO:0000313" key="2">
    <source>
        <dbReference type="Proteomes" id="UP000032142"/>
    </source>
</evidence>
<name>A0A0B0PYZ1_GOSAR</name>
<gene>
    <name evidence="1" type="ORF">F383_36051</name>
</gene>
<accession>A0A0B0PYZ1</accession>
<reference evidence="2" key="1">
    <citation type="submission" date="2014-09" db="EMBL/GenBank/DDBJ databases">
        <authorList>
            <person name="Mudge J."/>
            <person name="Ramaraj T."/>
            <person name="Lindquist I.E."/>
            <person name="Bharti A.K."/>
            <person name="Sundararajan A."/>
            <person name="Cameron C.T."/>
            <person name="Woodward J.E."/>
            <person name="May G.D."/>
            <person name="Brubaker C."/>
            <person name="Broadhvest J."/>
            <person name="Wilkins T.A."/>
        </authorList>
    </citation>
    <scope>NUCLEOTIDE SEQUENCE</scope>
    <source>
        <strain evidence="2">cv. AKA8401</strain>
    </source>
</reference>
<organism evidence="1 2">
    <name type="scientific">Gossypium arboreum</name>
    <name type="common">Tree cotton</name>
    <name type="synonym">Gossypium nanking</name>
    <dbReference type="NCBI Taxonomy" id="29729"/>
    <lineage>
        <taxon>Eukaryota</taxon>
        <taxon>Viridiplantae</taxon>
        <taxon>Streptophyta</taxon>
        <taxon>Embryophyta</taxon>
        <taxon>Tracheophyta</taxon>
        <taxon>Spermatophyta</taxon>
        <taxon>Magnoliopsida</taxon>
        <taxon>eudicotyledons</taxon>
        <taxon>Gunneridae</taxon>
        <taxon>Pentapetalae</taxon>
        <taxon>rosids</taxon>
        <taxon>malvids</taxon>
        <taxon>Malvales</taxon>
        <taxon>Malvaceae</taxon>
        <taxon>Malvoideae</taxon>
        <taxon>Gossypium</taxon>
    </lineage>
</organism>
<evidence type="ECO:0000313" key="1">
    <source>
        <dbReference type="EMBL" id="KHG30107.1"/>
    </source>
</evidence>
<sequence length="11" mass="1314">MYRNLATFGKI</sequence>
<dbReference type="EMBL" id="KN454348">
    <property type="protein sequence ID" value="KHG30107.1"/>
    <property type="molecule type" value="Genomic_DNA"/>
</dbReference>